<name>A0A8S5PNA0_9CAUD</name>
<feature type="compositionally biased region" description="Polar residues" evidence="1">
    <location>
        <begin position="20"/>
        <end position="31"/>
    </location>
</feature>
<evidence type="ECO:0000256" key="1">
    <source>
        <dbReference type="SAM" id="MobiDB-lite"/>
    </source>
</evidence>
<feature type="region of interest" description="Disordered" evidence="1">
    <location>
        <begin position="1"/>
        <end position="34"/>
    </location>
</feature>
<reference evidence="2" key="1">
    <citation type="journal article" date="2021" name="Proc. Natl. Acad. Sci. U.S.A.">
        <title>A Catalog of Tens of Thousands of Viruses from Human Metagenomes Reveals Hidden Associations with Chronic Diseases.</title>
        <authorList>
            <person name="Tisza M.J."/>
            <person name="Buck C.B."/>
        </authorList>
    </citation>
    <scope>NUCLEOTIDE SEQUENCE</scope>
    <source>
        <strain evidence="2">Ct8mF2</strain>
    </source>
</reference>
<protein>
    <submittedName>
        <fullName evidence="2">Tail assembly protein</fullName>
    </submittedName>
</protein>
<evidence type="ECO:0000313" key="2">
    <source>
        <dbReference type="EMBL" id="DAE07700.1"/>
    </source>
</evidence>
<organism evidence="2">
    <name type="scientific">Podoviridae sp. ct8mF2</name>
    <dbReference type="NCBI Taxonomy" id="2825224"/>
    <lineage>
        <taxon>Viruses</taxon>
        <taxon>Duplodnaviria</taxon>
        <taxon>Heunggongvirae</taxon>
        <taxon>Uroviricota</taxon>
        <taxon>Caudoviricetes</taxon>
    </lineage>
</organism>
<proteinExistence type="predicted"/>
<sequence length="142" mass="14743">MLTKPPKMKESSGADAGRNSAFSNLSNTTAQGRPMPLAYGRVYAGSRVVSQGVESRRLNGAAAEHPAGSLWRMLAKSRGRNPARGGGQNQPGAPLAADLTVGLTKKFVTGAAATAPNGQKYHTDFADDSVRAANYEVVLGEG</sequence>
<accession>A0A8S5PNA0</accession>
<dbReference type="EMBL" id="BK015454">
    <property type="protein sequence ID" value="DAE07700.1"/>
    <property type="molecule type" value="Genomic_DNA"/>
</dbReference>